<protein>
    <submittedName>
        <fullName evidence="1">Uncharacterized protein</fullName>
    </submittedName>
</protein>
<name>A0A4R6W884_9SPHI</name>
<keyword evidence="2" id="KW-1185">Reference proteome</keyword>
<gene>
    <name evidence="1" type="ORF">CLV99_4263</name>
</gene>
<dbReference type="Proteomes" id="UP000295292">
    <property type="component" value="Unassembled WGS sequence"/>
</dbReference>
<organism evidence="1 2">
    <name type="scientific">Sphingobacterium yanglingense</name>
    <dbReference type="NCBI Taxonomy" id="1437280"/>
    <lineage>
        <taxon>Bacteria</taxon>
        <taxon>Pseudomonadati</taxon>
        <taxon>Bacteroidota</taxon>
        <taxon>Sphingobacteriia</taxon>
        <taxon>Sphingobacteriales</taxon>
        <taxon>Sphingobacteriaceae</taxon>
        <taxon>Sphingobacterium</taxon>
    </lineage>
</organism>
<proteinExistence type="predicted"/>
<reference evidence="1 2" key="1">
    <citation type="submission" date="2019-03" db="EMBL/GenBank/DDBJ databases">
        <title>Genomic Encyclopedia of Archaeal and Bacterial Type Strains, Phase II (KMG-II): from individual species to whole genera.</title>
        <authorList>
            <person name="Goeker M."/>
        </authorList>
    </citation>
    <scope>NUCLEOTIDE SEQUENCE [LARGE SCALE GENOMIC DNA]</scope>
    <source>
        <strain evidence="1 2">DSM 28353</strain>
    </source>
</reference>
<dbReference type="AlphaFoldDB" id="A0A4R6W884"/>
<evidence type="ECO:0000313" key="2">
    <source>
        <dbReference type="Proteomes" id="UP000295292"/>
    </source>
</evidence>
<comment type="caution">
    <text evidence="1">The sequence shown here is derived from an EMBL/GenBank/DDBJ whole genome shotgun (WGS) entry which is preliminary data.</text>
</comment>
<sequence length="154" mass="18206">MGFSAFKFFYYVCQKHMIARRYRHLTNTYVLITQQTNACPSSIEPYNNIANIIDVFWHEKQNNHTVKLQVGLNELLLDAKQVFCLYPIDEIRNRSNKTIQLELSEKEALKLISYHLEKEELWEAFKMACHSPKVRKIAFINFSAYLKVYLLPAL</sequence>
<accession>A0A4R6W884</accession>
<evidence type="ECO:0000313" key="1">
    <source>
        <dbReference type="EMBL" id="TDQ73826.1"/>
    </source>
</evidence>
<dbReference type="EMBL" id="SNYV01000018">
    <property type="protein sequence ID" value="TDQ73826.1"/>
    <property type="molecule type" value="Genomic_DNA"/>
</dbReference>